<feature type="chain" id="PRO_5014763793" evidence="1">
    <location>
        <begin position="22"/>
        <end position="69"/>
    </location>
</feature>
<dbReference type="Gene3D" id="1.10.1280.10">
    <property type="entry name" value="Di-copper center containing domain from catechol oxidase"/>
    <property type="match status" value="1"/>
</dbReference>
<reference evidence="2 3" key="1">
    <citation type="submission" date="2017-02" db="EMBL/GenBank/DDBJ databases">
        <authorList>
            <person name="Peterson S.W."/>
        </authorList>
    </citation>
    <scope>NUCLEOTIDE SEQUENCE [LARGE SCALE GENOMIC DNA]</scope>
    <source>
        <strain evidence="2 3">SRS1_H2-8</strain>
    </source>
</reference>
<sequence length="69" mass="7361">MSTASWLILLLPVLAALCTSALPLDVPRTDALAPRASSACTSIAQRVNWNTLSPAQKNAYFDAVKCLKT</sequence>
<dbReference type="EMBL" id="LT795075">
    <property type="protein sequence ID" value="SJX66576.1"/>
    <property type="molecule type" value="Genomic_DNA"/>
</dbReference>
<protein>
    <submittedName>
        <fullName evidence="2">Uncharacterized protein (N-terminal)</fullName>
    </submittedName>
</protein>
<feature type="non-terminal residue" evidence="2">
    <location>
        <position position="69"/>
    </location>
</feature>
<gene>
    <name evidence="2" type="ORF">SRS1_15980</name>
</gene>
<organism evidence="2 3">
    <name type="scientific">Sporisorium reilianum f. sp. reilianum</name>
    <dbReference type="NCBI Taxonomy" id="72559"/>
    <lineage>
        <taxon>Eukaryota</taxon>
        <taxon>Fungi</taxon>
        <taxon>Dikarya</taxon>
        <taxon>Basidiomycota</taxon>
        <taxon>Ustilaginomycotina</taxon>
        <taxon>Ustilaginomycetes</taxon>
        <taxon>Ustilaginales</taxon>
        <taxon>Ustilaginaceae</taxon>
        <taxon>Sporisorium</taxon>
    </lineage>
</organism>
<evidence type="ECO:0000313" key="2">
    <source>
        <dbReference type="EMBL" id="SJX66576.1"/>
    </source>
</evidence>
<dbReference type="Proteomes" id="UP000239563">
    <property type="component" value="Chromosome XXII"/>
</dbReference>
<dbReference type="AlphaFoldDB" id="A0A2N8UNY7"/>
<dbReference type="SUPFAM" id="SSF48056">
    <property type="entry name" value="Di-copper centre-containing domain"/>
    <property type="match status" value="1"/>
</dbReference>
<keyword evidence="1" id="KW-0732">Signal</keyword>
<evidence type="ECO:0000256" key="1">
    <source>
        <dbReference type="SAM" id="SignalP"/>
    </source>
</evidence>
<feature type="signal peptide" evidence="1">
    <location>
        <begin position="1"/>
        <end position="21"/>
    </location>
</feature>
<accession>A0A2N8UNY7</accession>
<proteinExistence type="predicted"/>
<evidence type="ECO:0000313" key="3">
    <source>
        <dbReference type="Proteomes" id="UP000239563"/>
    </source>
</evidence>
<name>A0A2N8UNY7_9BASI</name>
<dbReference type="InterPro" id="IPR008922">
    <property type="entry name" value="Di-copper_centre_dom_sf"/>
</dbReference>